<dbReference type="GO" id="GO:0005663">
    <property type="term" value="C:DNA replication factor C complex"/>
    <property type="evidence" value="ECO:0007669"/>
    <property type="project" value="InterPro"/>
</dbReference>
<dbReference type="GO" id="GO:0016887">
    <property type="term" value="F:ATP hydrolysis activity"/>
    <property type="evidence" value="ECO:0007669"/>
    <property type="project" value="InterPro"/>
</dbReference>
<dbReference type="CDD" id="cd18140">
    <property type="entry name" value="HLD_clamp_RFC"/>
    <property type="match status" value="1"/>
</dbReference>
<dbReference type="SUPFAM" id="SSF48019">
    <property type="entry name" value="post-AAA+ oligomerization domain-like"/>
    <property type="match status" value="1"/>
</dbReference>
<evidence type="ECO:0000256" key="8">
    <source>
        <dbReference type="SAM" id="MobiDB-lite"/>
    </source>
</evidence>
<feature type="compositionally biased region" description="Basic and acidic residues" evidence="8">
    <location>
        <begin position="33"/>
        <end position="51"/>
    </location>
</feature>
<dbReference type="SUPFAM" id="SSF52540">
    <property type="entry name" value="P-loop containing nucleoside triphosphate hydrolases"/>
    <property type="match status" value="1"/>
</dbReference>
<protein>
    <recommendedName>
        <fullName evidence="3">Replication factor C subunit 1</fullName>
    </recommendedName>
</protein>
<dbReference type="EMBL" id="CAJZBQ010000040">
    <property type="protein sequence ID" value="CAG9326085.1"/>
    <property type="molecule type" value="Genomic_DNA"/>
</dbReference>
<keyword evidence="11" id="KW-1185">Reference proteome</keyword>
<comment type="similarity">
    <text evidence="2">Belongs to the activator 1 large subunit family.</text>
</comment>
<dbReference type="GO" id="GO:0006281">
    <property type="term" value="P:DNA repair"/>
    <property type="evidence" value="ECO:0007669"/>
    <property type="project" value="InterPro"/>
</dbReference>
<dbReference type="GO" id="GO:0006260">
    <property type="term" value="P:DNA replication"/>
    <property type="evidence" value="ECO:0007669"/>
    <property type="project" value="UniProtKB-KW"/>
</dbReference>
<feature type="region of interest" description="Disordered" evidence="8">
    <location>
        <begin position="1"/>
        <end position="90"/>
    </location>
</feature>
<dbReference type="InterPro" id="IPR008921">
    <property type="entry name" value="DNA_pol3_clamp-load_cplx_C"/>
</dbReference>
<dbReference type="Pfam" id="PF00004">
    <property type="entry name" value="AAA"/>
    <property type="match status" value="1"/>
</dbReference>
<dbReference type="InterPro" id="IPR036420">
    <property type="entry name" value="BRCT_dom_sf"/>
</dbReference>
<accession>A0AAU9JKB3</accession>
<name>A0AAU9JKB3_9CILI</name>
<dbReference type="SUPFAM" id="SSF52113">
    <property type="entry name" value="BRCT domain"/>
    <property type="match status" value="1"/>
</dbReference>
<feature type="compositionally biased region" description="Basic residues" evidence="8">
    <location>
        <begin position="743"/>
        <end position="752"/>
    </location>
</feature>
<dbReference type="PANTHER" id="PTHR23389:SF6">
    <property type="entry name" value="REPLICATION FACTOR C SUBUNIT 1"/>
    <property type="match status" value="1"/>
</dbReference>
<proteinExistence type="inferred from homology"/>
<dbReference type="InterPro" id="IPR003959">
    <property type="entry name" value="ATPase_AAA_core"/>
</dbReference>
<keyword evidence="7" id="KW-0539">Nucleus</keyword>
<dbReference type="PROSITE" id="PS50172">
    <property type="entry name" value="BRCT"/>
    <property type="match status" value="1"/>
</dbReference>
<dbReference type="InterPro" id="IPR027417">
    <property type="entry name" value="P-loop_NTPase"/>
</dbReference>
<evidence type="ECO:0000256" key="2">
    <source>
        <dbReference type="ARBA" id="ARBA00006116"/>
    </source>
</evidence>
<dbReference type="PANTHER" id="PTHR23389">
    <property type="entry name" value="CHROMOSOME TRANSMISSION FIDELITY FACTOR 18"/>
    <property type="match status" value="1"/>
</dbReference>
<dbReference type="Gene3D" id="3.40.50.300">
    <property type="entry name" value="P-loop containing nucleotide triphosphate hydrolases"/>
    <property type="match status" value="1"/>
</dbReference>
<feature type="compositionally biased region" description="Basic and acidic residues" evidence="8">
    <location>
        <begin position="753"/>
        <end position="763"/>
    </location>
</feature>
<dbReference type="GO" id="GO:0003689">
    <property type="term" value="F:DNA clamp loader activity"/>
    <property type="evidence" value="ECO:0007669"/>
    <property type="project" value="InterPro"/>
</dbReference>
<feature type="region of interest" description="Disordered" evidence="8">
    <location>
        <begin position="118"/>
        <end position="140"/>
    </location>
</feature>
<dbReference type="SMART" id="SM00382">
    <property type="entry name" value="AAA"/>
    <property type="match status" value="1"/>
</dbReference>
<dbReference type="SMART" id="SM00292">
    <property type="entry name" value="BRCT"/>
    <property type="match status" value="1"/>
</dbReference>
<dbReference type="InterPro" id="IPR047854">
    <property type="entry name" value="RFC_lid"/>
</dbReference>
<dbReference type="AlphaFoldDB" id="A0AAU9JKB3"/>
<keyword evidence="4" id="KW-0235">DNA replication</keyword>
<dbReference type="InterPro" id="IPR001357">
    <property type="entry name" value="BRCT_dom"/>
</dbReference>
<evidence type="ECO:0000259" key="9">
    <source>
        <dbReference type="PROSITE" id="PS50172"/>
    </source>
</evidence>
<dbReference type="Pfam" id="PF25361">
    <property type="entry name" value="AAA_lid_RFC1"/>
    <property type="match status" value="1"/>
</dbReference>
<dbReference type="FunFam" id="3.40.50.300:FF:000395">
    <property type="entry name" value="Replication factor C subunit 1"/>
    <property type="match status" value="1"/>
</dbReference>
<feature type="region of interest" description="Disordered" evidence="8">
    <location>
        <begin position="743"/>
        <end position="794"/>
    </location>
</feature>
<dbReference type="InterPro" id="IPR013725">
    <property type="entry name" value="DNA_replication_fac_RFC1_C"/>
</dbReference>
<gene>
    <name evidence="10" type="ORF">BSTOLATCC_MIC40525</name>
</gene>
<dbReference type="Proteomes" id="UP001162131">
    <property type="component" value="Unassembled WGS sequence"/>
</dbReference>
<dbReference type="InterPro" id="IPR012178">
    <property type="entry name" value="RFC1"/>
</dbReference>
<sequence length="794" mass="89334">MGDLSKYFSASSSSQKSTPKKRLQPSKPVKPAKPPEKKQKIEVSLIEDPKISQESSKSAFDSLDLAMQDSDDDMPKEISPPKISLIKPPPDFLSKRKTVISKPSYKIPENLRDIKKHGESQAKTQKVTGTKVQKKNQDIKPGPLTGQTIVITGIISTIERDELTELLRSYGSRVTGSVSRKTTCLIHGQKLEDGRHYTEGRKYKTAKEFGIKIIDEKELQEMLSFLLGANEAALQLQSPQPTNENKQPNLTIPDAIPPPMIPVGNQLWTDKYKPSTLKEIVGNTQAIEKLVNWLKDWPDVILRENKKDIRPVKGGRFDPQLNVNARAALISGPPGVGKTTAARLVAKGLMYQVMETNASDFRSRKAILDPLKSTSDSNSLTRKGNIVKSCLIMDEVDGMCAGDRGGAWALLEVIKVTKIPIICICNERQSRKLKSIGNISYDIRFQKPNKSQIVKRIQAILNKEGMNVDSSALEQVVESCGNDIRQVITVMEMWSRNSPTMNTMQAKKGLKSITKDPISMIGNFDAGAKLLNWRETKTLRHREKMDLFFVDFDLIPLLIHENYLSAIAMDSTAIYRMAEAADSIAFSDLISRQMRNGNEWSLLQHYGQAAAIEPGALTGNGVPFPRFPEWFGKFSTTRKNERMLRNIRSTMAGHISGDNESVLNDYIPIIYHLIMEPLKKLEIDGVDEAVSQMFLYNLNPDMFKEHLIQLQFGTPTYEEEYKNLSTKLKSQLTKSYNLMHKSSIAKKKKKKTGDRAEKDKFDPEFEDPDQSEKSAEESEESEEEVKGKIIKKKK</sequence>
<evidence type="ECO:0000313" key="10">
    <source>
        <dbReference type="EMBL" id="CAG9326085.1"/>
    </source>
</evidence>
<evidence type="ECO:0000256" key="6">
    <source>
        <dbReference type="ARBA" id="ARBA00022840"/>
    </source>
</evidence>
<dbReference type="Gene3D" id="3.40.50.10190">
    <property type="entry name" value="BRCT domain"/>
    <property type="match status" value="1"/>
</dbReference>
<feature type="compositionally biased region" description="Low complexity" evidence="8">
    <location>
        <begin position="1"/>
        <end position="17"/>
    </location>
</feature>
<reference evidence="10" key="1">
    <citation type="submission" date="2021-09" db="EMBL/GenBank/DDBJ databases">
        <authorList>
            <consortium name="AG Swart"/>
            <person name="Singh M."/>
            <person name="Singh A."/>
            <person name="Seah K."/>
            <person name="Emmerich C."/>
        </authorList>
    </citation>
    <scope>NUCLEOTIDE SEQUENCE</scope>
    <source>
        <strain evidence="10">ATCC30299</strain>
    </source>
</reference>
<dbReference type="Gene3D" id="1.10.8.60">
    <property type="match status" value="1"/>
</dbReference>
<dbReference type="Gene3D" id="1.20.272.10">
    <property type="match status" value="1"/>
</dbReference>
<dbReference type="GO" id="GO:0003677">
    <property type="term" value="F:DNA binding"/>
    <property type="evidence" value="ECO:0007669"/>
    <property type="project" value="InterPro"/>
</dbReference>
<dbReference type="Pfam" id="PF08519">
    <property type="entry name" value="RFC1"/>
    <property type="match status" value="1"/>
</dbReference>
<evidence type="ECO:0000256" key="1">
    <source>
        <dbReference type="ARBA" id="ARBA00004123"/>
    </source>
</evidence>
<evidence type="ECO:0000256" key="3">
    <source>
        <dbReference type="ARBA" id="ARBA00020401"/>
    </source>
</evidence>
<evidence type="ECO:0000256" key="5">
    <source>
        <dbReference type="ARBA" id="ARBA00022741"/>
    </source>
</evidence>
<keyword evidence="6" id="KW-0067">ATP-binding</keyword>
<evidence type="ECO:0000313" key="11">
    <source>
        <dbReference type="Proteomes" id="UP001162131"/>
    </source>
</evidence>
<dbReference type="Pfam" id="PF00533">
    <property type="entry name" value="BRCT"/>
    <property type="match status" value="1"/>
</dbReference>
<dbReference type="PIRSF" id="PIRSF036578">
    <property type="entry name" value="RFC1"/>
    <property type="match status" value="1"/>
</dbReference>
<comment type="caution">
    <text evidence="10">The sequence shown here is derived from an EMBL/GenBank/DDBJ whole genome shotgun (WGS) entry which is preliminary data.</text>
</comment>
<dbReference type="GO" id="GO:0005524">
    <property type="term" value="F:ATP binding"/>
    <property type="evidence" value="ECO:0007669"/>
    <property type="project" value="UniProtKB-KW"/>
</dbReference>
<organism evidence="10 11">
    <name type="scientific">Blepharisma stoltei</name>
    <dbReference type="NCBI Taxonomy" id="1481888"/>
    <lineage>
        <taxon>Eukaryota</taxon>
        <taxon>Sar</taxon>
        <taxon>Alveolata</taxon>
        <taxon>Ciliophora</taxon>
        <taxon>Postciliodesmatophora</taxon>
        <taxon>Heterotrichea</taxon>
        <taxon>Heterotrichida</taxon>
        <taxon>Blepharismidae</taxon>
        <taxon>Blepharisma</taxon>
    </lineage>
</organism>
<evidence type="ECO:0000256" key="7">
    <source>
        <dbReference type="ARBA" id="ARBA00023242"/>
    </source>
</evidence>
<dbReference type="CDD" id="cd00009">
    <property type="entry name" value="AAA"/>
    <property type="match status" value="1"/>
</dbReference>
<dbReference type="InterPro" id="IPR003593">
    <property type="entry name" value="AAA+_ATPase"/>
</dbReference>
<keyword evidence="5" id="KW-0547">Nucleotide-binding</keyword>
<feature type="domain" description="BRCT" evidence="9">
    <location>
        <begin position="139"/>
        <end position="223"/>
    </location>
</feature>
<comment type="subcellular location">
    <subcellularLocation>
        <location evidence="1">Nucleus</location>
    </subcellularLocation>
</comment>
<evidence type="ECO:0000256" key="4">
    <source>
        <dbReference type="ARBA" id="ARBA00022705"/>
    </source>
</evidence>
<dbReference type="GO" id="GO:0005634">
    <property type="term" value="C:nucleus"/>
    <property type="evidence" value="ECO:0007669"/>
    <property type="project" value="UniProtKB-SubCell"/>
</dbReference>